<keyword evidence="1" id="KW-1133">Transmembrane helix</keyword>
<sequence>MLATNLEGSAIDGAVTAGAIAVGAVLFALALFAFGVMWFIVVSMISRTSGWAALGATYRRGAGVDPPGRWRRVGYAEMRKGARYKGVLRMGSDGEHLHLSVNRLFSAGHPQLAVPWSDVRIDEVSDGAGPSWLPRVLRGAPMVRLSIEGVPLTVPRDVVRALFEDAGMAPPA</sequence>
<protein>
    <submittedName>
        <fullName evidence="2">Uncharacterized protein</fullName>
    </submittedName>
</protein>
<evidence type="ECO:0000313" key="2">
    <source>
        <dbReference type="EMBL" id="QDU85547.1"/>
    </source>
</evidence>
<dbReference type="Proteomes" id="UP000319342">
    <property type="component" value="Chromosome"/>
</dbReference>
<keyword evidence="3" id="KW-1185">Reference proteome</keyword>
<dbReference type="AlphaFoldDB" id="A0A518D259"/>
<evidence type="ECO:0000313" key="3">
    <source>
        <dbReference type="Proteomes" id="UP000319342"/>
    </source>
</evidence>
<organism evidence="2 3">
    <name type="scientific">Rohdeia mirabilis</name>
    <dbReference type="NCBI Taxonomy" id="2528008"/>
    <lineage>
        <taxon>Bacteria</taxon>
        <taxon>Pseudomonadati</taxon>
        <taxon>Planctomycetota</taxon>
        <taxon>Planctomycetia</taxon>
        <taxon>Planctomycetia incertae sedis</taxon>
        <taxon>Rohdeia</taxon>
    </lineage>
</organism>
<keyword evidence="1" id="KW-0472">Membrane</keyword>
<evidence type="ECO:0000256" key="1">
    <source>
        <dbReference type="SAM" id="Phobius"/>
    </source>
</evidence>
<dbReference type="RefSeq" id="WP_145189093.1">
    <property type="nucleotide sequence ID" value="NZ_CP036290.1"/>
</dbReference>
<reference evidence="2 3" key="1">
    <citation type="submission" date="2019-02" db="EMBL/GenBank/DDBJ databases">
        <title>Deep-cultivation of Planctomycetes and their phenomic and genomic characterization uncovers novel biology.</title>
        <authorList>
            <person name="Wiegand S."/>
            <person name="Jogler M."/>
            <person name="Boedeker C."/>
            <person name="Pinto D."/>
            <person name="Vollmers J."/>
            <person name="Rivas-Marin E."/>
            <person name="Kohn T."/>
            <person name="Peeters S.H."/>
            <person name="Heuer A."/>
            <person name="Rast P."/>
            <person name="Oberbeckmann S."/>
            <person name="Bunk B."/>
            <person name="Jeske O."/>
            <person name="Meyerdierks A."/>
            <person name="Storesund J.E."/>
            <person name="Kallscheuer N."/>
            <person name="Luecker S."/>
            <person name="Lage O.M."/>
            <person name="Pohl T."/>
            <person name="Merkel B.J."/>
            <person name="Hornburger P."/>
            <person name="Mueller R.-W."/>
            <person name="Bruemmer F."/>
            <person name="Labrenz M."/>
            <person name="Spormann A.M."/>
            <person name="Op den Camp H."/>
            <person name="Overmann J."/>
            <person name="Amann R."/>
            <person name="Jetten M.S.M."/>
            <person name="Mascher T."/>
            <person name="Medema M.H."/>
            <person name="Devos D.P."/>
            <person name="Kaster A.-K."/>
            <person name="Ovreas L."/>
            <person name="Rohde M."/>
            <person name="Galperin M.Y."/>
            <person name="Jogler C."/>
        </authorList>
    </citation>
    <scope>NUCLEOTIDE SEQUENCE [LARGE SCALE GENOMIC DNA]</scope>
    <source>
        <strain evidence="2 3">Pla163</strain>
    </source>
</reference>
<accession>A0A518D259</accession>
<keyword evidence="1" id="KW-0812">Transmembrane</keyword>
<dbReference type="OrthoDB" id="7678662at2"/>
<feature type="transmembrane region" description="Helical" evidence="1">
    <location>
        <begin position="20"/>
        <end position="41"/>
    </location>
</feature>
<gene>
    <name evidence="2" type="ORF">Pla163_26790</name>
</gene>
<dbReference type="EMBL" id="CP036290">
    <property type="protein sequence ID" value="QDU85547.1"/>
    <property type="molecule type" value="Genomic_DNA"/>
</dbReference>
<proteinExistence type="predicted"/>
<name>A0A518D259_9BACT</name>